<accession>A0A818MAL7</accession>
<evidence type="ECO:0000259" key="6">
    <source>
        <dbReference type="Pfam" id="PF00394"/>
    </source>
</evidence>
<dbReference type="InterPro" id="IPR008972">
    <property type="entry name" value="Cupredoxin"/>
</dbReference>
<feature type="region of interest" description="Disordered" evidence="4">
    <location>
        <begin position="251"/>
        <end position="313"/>
    </location>
</feature>
<dbReference type="Gene3D" id="2.60.40.420">
    <property type="entry name" value="Cupredoxins - blue copper proteins"/>
    <property type="match status" value="3"/>
</dbReference>
<comment type="similarity">
    <text evidence="1">Belongs to the multicopper oxidase family.</text>
</comment>
<evidence type="ECO:0000313" key="9">
    <source>
        <dbReference type="EMBL" id="CAF1036541.1"/>
    </source>
</evidence>
<dbReference type="InterPro" id="IPR011707">
    <property type="entry name" value="Cu-oxidase-like_N"/>
</dbReference>
<dbReference type="Pfam" id="PF00394">
    <property type="entry name" value="Cu-oxidase"/>
    <property type="match status" value="1"/>
</dbReference>
<keyword evidence="5" id="KW-1133">Transmembrane helix</keyword>
<dbReference type="SUPFAM" id="SSF49503">
    <property type="entry name" value="Cupredoxins"/>
    <property type="match status" value="3"/>
</dbReference>
<dbReference type="InterPro" id="IPR011706">
    <property type="entry name" value="Cu-oxidase_C"/>
</dbReference>
<dbReference type="InterPro" id="IPR045087">
    <property type="entry name" value="Cu-oxidase_fam"/>
</dbReference>
<dbReference type="Proteomes" id="UP000663844">
    <property type="component" value="Unassembled WGS sequence"/>
</dbReference>
<dbReference type="Pfam" id="PF07731">
    <property type="entry name" value="Cu-oxidase_2"/>
    <property type="match status" value="1"/>
</dbReference>
<keyword evidence="2" id="KW-0479">Metal-binding</keyword>
<feature type="transmembrane region" description="Helical" evidence="5">
    <location>
        <begin position="42"/>
        <end position="62"/>
    </location>
</feature>
<dbReference type="InterPro" id="IPR002355">
    <property type="entry name" value="Cu_oxidase_Cu_BS"/>
</dbReference>
<keyword evidence="5" id="KW-0812">Transmembrane</keyword>
<feature type="domain" description="Plastocyanin-like" evidence="7">
    <location>
        <begin position="753"/>
        <end position="849"/>
    </location>
</feature>
<dbReference type="Pfam" id="PF07732">
    <property type="entry name" value="Cu-oxidase_3"/>
    <property type="match status" value="1"/>
</dbReference>
<feature type="compositionally biased region" description="Low complexity" evidence="4">
    <location>
        <begin position="293"/>
        <end position="309"/>
    </location>
</feature>
<dbReference type="AlphaFoldDB" id="A0A818MAL7"/>
<name>A0A818MAL7_9BILA</name>
<evidence type="ECO:0000259" key="7">
    <source>
        <dbReference type="Pfam" id="PF07731"/>
    </source>
</evidence>
<dbReference type="PANTHER" id="PTHR11709">
    <property type="entry name" value="MULTI-COPPER OXIDASE"/>
    <property type="match status" value="1"/>
</dbReference>
<dbReference type="GO" id="GO:0005507">
    <property type="term" value="F:copper ion binding"/>
    <property type="evidence" value="ECO:0007669"/>
    <property type="project" value="InterPro"/>
</dbReference>
<feature type="domain" description="Plastocyanin-like" evidence="6">
    <location>
        <begin position="451"/>
        <end position="570"/>
    </location>
</feature>
<evidence type="ECO:0000313" key="11">
    <source>
        <dbReference type="Proteomes" id="UP000663844"/>
    </source>
</evidence>
<reference evidence="10" key="1">
    <citation type="submission" date="2021-02" db="EMBL/GenBank/DDBJ databases">
        <authorList>
            <person name="Nowell W R."/>
        </authorList>
    </citation>
    <scope>NUCLEOTIDE SEQUENCE</scope>
</reference>
<dbReference type="EMBL" id="CAJOAZ010000241">
    <property type="protein sequence ID" value="CAF3588364.1"/>
    <property type="molecule type" value="Genomic_DNA"/>
</dbReference>
<evidence type="ECO:0000313" key="10">
    <source>
        <dbReference type="EMBL" id="CAF3588364.1"/>
    </source>
</evidence>
<evidence type="ECO:0000259" key="8">
    <source>
        <dbReference type="Pfam" id="PF07732"/>
    </source>
</evidence>
<gene>
    <name evidence="9" type="ORF">JYZ213_LOCUS17898</name>
    <name evidence="10" type="ORF">OXD698_LOCUS5777</name>
</gene>
<evidence type="ECO:0000256" key="5">
    <source>
        <dbReference type="SAM" id="Phobius"/>
    </source>
</evidence>
<keyword evidence="3" id="KW-0560">Oxidoreductase</keyword>
<dbReference type="PANTHER" id="PTHR11709:SF361">
    <property type="entry name" value="IRON TRANSPORT MULTICOPPER OXIDASE FET3"/>
    <property type="match status" value="1"/>
</dbReference>
<dbReference type="PROSITE" id="PS00080">
    <property type="entry name" value="MULTICOPPER_OXIDASE2"/>
    <property type="match status" value="1"/>
</dbReference>
<dbReference type="InterPro" id="IPR001117">
    <property type="entry name" value="Cu-oxidase_2nd"/>
</dbReference>
<evidence type="ECO:0000256" key="3">
    <source>
        <dbReference type="ARBA" id="ARBA00023002"/>
    </source>
</evidence>
<protein>
    <recommendedName>
        <fullName evidence="12">Multicopper oxidase</fullName>
    </recommendedName>
</protein>
<feature type="compositionally biased region" description="Basic and acidic residues" evidence="4">
    <location>
        <begin position="270"/>
        <end position="291"/>
    </location>
</feature>
<sequence length="883" mass="98936">MEDTTTNVEQQQNLLTSSVQTKRSKAKIKWQQTVYRAVTEHYWPVLLLLVVIMIGIGAVAYFPRLKSNETEDGIMVKQGTSFNRNQQDAFRRNPMHMNFGRPKPPEALGRITIYLRKPSSDGHRQPPLRVYIPAARYHVRRFPLKGPFLNFMLSTPIYANQATQETIINSKTRVYVLPALIDSRGKLYSIAKLIATGYASFTEKEMQSSKSMDVNTYFESSTVTGPRIPKIDTWTGGFSSGLRVNVNSFDSYDEQDMNDDSEEYNEEDGHENKNQHHTYDKQRHRNSKDDSSETTTTSTKKTTRAPTSTRKSHPFHNCTELDFTLILEYIFPYPQSKKPVIGVNGTSPGPAIDVYENETICIRVINKLDVPSAIHWHGVRQLGTPDMDGATGLSQCAIPPGHEMIYKFQATQAGTTWYHGHLLEQLTDGLYGPLIIRRRPETYSDLYQSEQTLMIADWYNLPAHTGLIPWHYDRLTNPFGVPPPPDAIVVNGAFTQSWFIPANGTEVMRFRIISAAAFSLFTISVDGCELTIIEVDTITTKPYAVDSFSVNVAQRVSFLVNLTQLNPTYTSSGTKSIYIRIQATLSVYAQDIINYITPYQNQSSPYPCFYNPLYLAILSLDSTNSTPRYPASVATPILSNVTPPLDTNILDARPLVRNADGIPDVTHCLTLNVTFGLDSDGYAVALVNGVTFSSDANYMHMRDSPAEGFTSDLYEPLLYQMVRKPDQLALPSPILEEGSECLVIQSDQNGCYLIPYLAVVEVVINNEAGGEHPFHLHGHNFWIVATSDYPEAETLYAGDYLQRDTVSVPAGGWAKILFVADNPGAWFMHCHIEWHMSDGLAIALIVAPDQLLKNGFTISQSGQKQCEALQRFNTTYDPVIPSS</sequence>
<evidence type="ECO:0000256" key="1">
    <source>
        <dbReference type="ARBA" id="ARBA00010609"/>
    </source>
</evidence>
<dbReference type="GO" id="GO:0016491">
    <property type="term" value="F:oxidoreductase activity"/>
    <property type="evidence" value="ECO:0007669"/>
    <property type="project" value="UniProtKB-KW"/>
</dbReference>
<keyword evidence="5" id="KW-0472">Membrane</keyword>
<evidence type="ECO:0008006" key="12">
    <source>
        <dbReference type="Google" id="ProtNLM"/>
    </source>
</evidence>
<feature type="domain" description="Plastocyanin-like" evidence="8">
    <location>
        <begin position="335"/>
        <end position="439"/>
    </location>
</feature>
<dbReference type="EMBL" id="CAJNOG010000171">
    <property type="protein sequence ID" value="CAF1036541.1"/>
    <property type="molecule type" value="Genomic_DNA"/>
</dbReference>
<comment type="caution">
    <text evidence="10">The sequence shown here is derived from an EMBL/GenBank/DDBJ whole genome shotgun (WGS) entry which is preliminary data.</text>
</comment>
<organism evidence="10 11">
    <name type="scientific">Adineta steineri</name>
    <dbReference type="NCBI Taxonomy" id="433720"/>
    <lineage>
        <taxon>Eukaryota</taxon>
        <taxon>Metazoa</taxon>
        <taxon>Spiralia</taxon>
        <taxon>Gnathifera</taxon>
        <taxon>Rotifera</taxon>
        <taxon>Eurotatoria</taxon>
        <taxon>Bdelloidea</taxon>
        <taxon>Adinetida</taxon>
        <taxon>Adinetidae</taxon>
        <taxon>Adineta</taxon>
    </lineage>
</organism>
<proteinExistence type="inferred from homology"/>
<evidence type="ECO:0000256" key="2">
    <source>
        <dbReference type="ARBA" id="ARBA00022723"/>
    </source>
</evidence>
<dbReference type="CDD" id="cd04205">
    <property type="entry name" value="CuRO_2_LCC_like"/>
    <property type="match status" value="1"/>
</dbReference>
<feature type="compositionally biased region" description="Acidic residues" evidence="4">
    <location>
        <begin position="251"/>
        <end position="269"/>
    </location>
</feature>
<evidence type="ECO:0000256" key="4">
    <source>
        <dbReference type="SAM" id="MobiDB-lite"/>
    </source>
</evidence>
<dbReference type="PROSITE" id="PS00079">
    <property type="entry name" value="MULTICOPPER_OXIDASE1"/>
    <property type="match status" value="1"/>
</dbReference>
<dbReference type="InterPro" id="IPR033138">
    <property type="entry name" value="Cu_oxidase_CS"/>
</dbReference>
<dbReference type="Proteomes" id="UP000663845">
    <property type="component" value="Unassembled WGS sequence"/>
</dbReference>